<proteinExistence type="inferred from homology"/>
<dbReference type="PANTHER" id="PTHR43278:SF2">
    <property type="entry name" value="IRON-SULFUR FLAVOPROTEIN"/>
    <property type="match status" value="1"/>
</dbReference>
<keyword evidence="4" id="KW-0288">FMN</keyword>
<dbReference type="SUPFAM" id="SSF52218">
    <property type="entry name" value="Flavoproteins"/>
    <property type="match status" value="1"/>
</dbReference>
<reference evidence="7" key="1">
    <citation type="submission" date="2022-11" db="EMBL/GenBank/DDBJ databases">
        <title>Complete genome sequence of Methanogenium organophilum DSM 3596.</title>
        <authorList>
            <person name="Chen S.-C."/>
            <person name="Lai S.-J."/>
            <person name="You Y.-T."/>
        </authorList>
    </citation>
    <scope>NUCLEOTIDE SEQUENCE</scope>
    <source>
        <strain evidence="7">DSM 3596</strain>
    </source>
</reference>
<evidence type="ECO:0000256" key="5">
    <source>
        <dbReference type="ARBA" id="ARBA00038292"/>
    </source>
</evidence>
<dbReference type="GO" id="GO:0016491">
    <property type="term" value="F:oxidoreductase activity"/>
    <property type="evidence" value="ECO:0007669"/>
    <property type="project" value="InterPro"/>
</dbReference>
<keyword evidence="8" id="KW-1185">Reference proteome</keyword>
<dbReference type="Gene3D" id="3.40.50.360">
    <property type="match status" value="1"/>
</dbReference>
<accession>A0A9X9T967</accession>
<feature type="domain" description="NADPH-dependent FMN reductase-like" evidence="6">
    <location>
        <begin position="109"/>
        <end position="209"/>
    </location>
</feature>
<gene>
    <name evidence="7" type="ORF">OU421_05620</name>
</gene>
<protein>
    <submittedName>
        <fullName evidence="7">Flavodoxin family protein</fullName>
    </submittedName>
</protein>
<evidence type="ECO:0000256" key="3">
    <source>
        <dbReference type="ARBA" id="ARBA00022630"/>
    </source>
</evidence>
<comment type="similarity">
    <text evidence="5">Belongs to the SsuE family. Isf subfamily.</text>
</comment>
<dbReference type="KEGG" id="mou:OU421_05620"/>
<dbReference type="PANTHER" id="PTHR43278">
    <property type="entry name" value="NAD(P)H-DEPENDENT FMN-CONTAINING OXIDOREDUCTASE YWQN-RELATED"/>
    <property type="match status" value="1"/>
</dbReference>
<dbReference type="EMBL" id="CP113361">
    <property type="protein sequence ID" value="WAI02350.1"/>
    <property type="molecule type" value="Genomic_DNA"/>
</dbReference>
<dbReference type="InterPro" id="IPR029039">
    <property type="entry name" value="Flavoprotein-like_sf"/>
</dbReference>
<name>A0A9X9T967_METOG</name>
<dbReference type="RefSeq" id="WP_268187628.1">
    <property type="nucleotide sequence ID" value="NZ_CP113361.1"/>
</dbReference>
<dbReference type="AlphaFoldDB" id="A0A9X9T967"/>
<keyword evidence="3" id="KW-0285">Flavoprotein</keyword>
<dbReference type="Proteomes" id="UP001163096">
    <property type="component" value="Chromosome"/>
</dbReference>
<dbReference type="Pfam" id="PF03358">
    <property type="entry name" value="FMN_red"/>
    <property type="match status" value="1"/>
</dbReference>
<evidence type="ECO:0000259" key="6">
    <source>
        <dbReference type="Pfam" id="PF03358"/>
    </source>
</evidence>
<evidence type="ECO:0000256" key="2">
    <source>
        <dbReference type="ARBA" id="ARBA00001966"/>
    </source>
</evidence>
<organism evidence="7 8">
    <name type="scientific">Methanogenium organophilum</name>
    <dbReference type="NCBI Taxonomy" id="2199"/>
    <lineage>
        <taxon>Archaea</taxon>
        <taxon>Methanobacteriati</taxon>
        <taxon>Methanobacteriota</taxon>
        <taxon>Stenosarchaea group</taxon>
        <taxon>Methanomicrobia</taxon>
        <taxon>Methanomicrobiales</taxon>
        <taxon>Methanomicrobiaceae</taxon>
        <taxon>Methanogenium</taxon>
    </lineage>
</organism>
<dbReference type="InterPro" id="IPR051796">
    <property type="entry name" value="ISF_SsuE-like"/>
</dbReference>
<comment type="cofactor">
    <cofactor evidence="1">
        <name>FMN</name>
        <dbReference type="ChEBI" id="CHEBI:58210"/>
    </cofactor>
</comment>
<sequence>MIPERMLEERAVQTHEGDFTITVVYSSLTHLYPGMGRYGIRVTTAEGRTLSEFFTNTYEYTPAMGLDAKTTVFHMADEWEEELSAKPFEMMEYFSNIHPRCLPAVEAVDVVVIQGSPRPDGNCGQIAKWIAEETVRFGGTVRVLYPDDMDIRPCIGCYQCYNSGFCTFADDMDEVFGQVQRCRVLAVCAPVYTCSVPGALKILIDRFLSYDAHRRVMGGGAAPHQAGLFFGVCGREGDENFAPLQEIAAGFFATAGIPLRGTAWADGMDRKQDVREVPDFADDVQVQVRRALEQTRASGSG</sequence>
<evidence type="ECO:0000313" key="7">
    <source>
        <dbReference type="EMBL" id="WAI02350.1"/>
    </source>
</evidence>
<dbReference type="GeneID" id="76834560"/>
<dbReference type="InterPro" id="IPR005025">
    <property type="entry name" value="FMN_Rdtase-like_dom"/>
</dbReference>
<evidence type="ECO:0000256" key="4">
    <source>
        <dbReference type="ARBA" id="ARBA00022643"/>
    </source>
</evidence>
<evidence type="ECO:0000313" key="8">
    <source>
        <dbReference type="Proteomes" id="UP001163096"/>
    </source>
</evidence>
<comment type="cofactor">
    <cofactor evidence="2">
        <name>[4Fe-4S] cluster</name>
        <dbReference type="ChEBI" id="CHEBI:49883"/>
    </cofactor>
</comment>
<evidence type="ECO:0000256" key="1">
    <source>
        <dbReference type="ARBA" id="ARBA00001917"/>
    </source>
</evidence>